<evidence type="ECO:0000313" key="2">
    <source>
        <dbReference type="EMBL" id="MBB4909550.1"/>
    </source>
</evidence>
<dbReference type="EMBL" id="JACHJQ010000006">
    <property type="protein sequence ID" value="MBB4909550.1"/>
    <property type="molecule type" value="Genomic_DNA"/>
</dbReference>
<protein>
    <recommendedName>
        <fullName evidence="4">Lipoprotein</fullName>
    </recommendedName>
</protein>
<keyword evidence="3" id="KW-1185">Reference proteome</keyword>
<feature type="signal peptide" evidence="1">
    <location>
        <begin position="1"/>
        <end position="25"/>
    </location>
</feature>
<name>A0A7W7Q9L6_9PSEU</name>
<dbReference type="RefSeq" id="WP_184813650.1">
    <property type="nucleotide sequence ID" value="NZ_JACHJQ010000006.1"/>
</dbReference>
<gene>
    <name evidence="2" type="ORF">FHR82_005808</name>
</gene>
<feature type="chain" id="PRO_5031372125" description="Lipoprotein" evidence="1">
    <location>
        <begin position="26"/>
        <end position="279"/>
    </location>
</feature>
<reference evidence="2 3" key="1">
    <citation type="submission" date="2020-08" db="EMBL/GenBank/DDBJ databases">
        <title>Genomic Encyclopedia of Type Strains, Phase III (KMG-III): the genomes of soil and plant-associated and newly described type strains.</title>
        <authorList>
            <person name="Whitman W."/>
        </authorList>
    </citation>
    <scope>NUCLEOTIDE SEQUENCE [LARGE SCALE GENOMIC DNA]</scope>
    <source>
        <strain evidence="2 3">CECT 8960</strain>
    </source>
</reference>
<comment type="caution">
    <text evidence="2">The sequence shown here is derived from an EMBL/GenBank/DDBJ whole genome shotgun (WGS) entry which is preliminary data.</text>
</comment>
<keyword evidence="1" id="KW-0732">Signal</keyword>
<sequence>MKRIRLVAAGAVACVLAGCTGPAEQQGAPAEPVEVTTLAMDADGWAPGRFAALSESPIHLGAFASWYGRGADGEDFDVVTDTAPPGSAYVAFTGNTGCRVPEGIEVHRDGDDLEVRFTGGTDQEECVRHIGAGVYFAVPEDAVDGVRTVNGDAPRDPAGPGAPVDFVPLGDSGLDPVPPAEFGTDALNVLRTALFTARPDHAEQLSAALDRAVPDGKRTFAFVLSGCAIEGAVLVLGPDHITADGVYPKVPVDCETASHYLATFEVDADDVPNGINVTA</sequence>
<proteinExistence type="predicted"/>
<dbReference type="Proteomes" id="UP000520767">
    <property type="component" value="Unassembled WGS sequence"/>
</dbReference>
<organism evidence="2 3">
    <name type="scientific">Actinophytocola algeriensis</name>
    <dbReference type="NCBI Taxonomy" id="1768010"/>
    <lineage>
        <taxon>Bacteria</taxon>
        <taxon>Bacillati</taxon>
        <taxon>Actinomycetota</taxon>
        <taxon>Actinomycetes</taxon>
        <taxon>Pseudonocardiales</taxon>
        <taxon>Pseudonocardiaceae</taxon>
    </lineage>
</organism>
<dbReference type="AlphaFoldDB" id="A0A7W7Q9L6"/>
<dbReference type="PROSITE" id="PS51257">
    <property type="entry name" value="PROKAR_LIPOPROTEIN"/>
    <property type="match status" value="1"/>
</dbReference>
<accession>A0A7W7Q9L6</accession>
<evidence type="ECO:0000313" key="3">
    <source>
        <dbReference type="Proteomes" id="UP000520767"/>
    </source>
</evidence>
<evidence type="ECO:0008006" key="4">
    <source>
        <dbReference type="Google" id="ProtNLM"/>
    </source>
</evidence>
<evidence type="ECO:0000256" key="1">
    <source>
        <dbReference type="SAM" id="SignalP"/>
    </source>
</evidence>